<dbReference type="GO" id="GO:0061504">
    <property type="term" value="P:cyclic threonylcarbamoyladenosine biosynthetic process"/>
    <property type="evidence" value="ECO:0007669"/>
    <property type="project" value="TreeGrafter"/>
</dbReference>
<dbReference type="InterPro" id="IPR032701">
    <property type="entry name" value="Prok-E2_B_dom"/>
</dbReference>
<dbReference type="GO" id="GO:0008641">
    <property type="term" value="F:ubiquitin-like modifier activating enzyme activity"/>
    <property type="evidence" value="ECO:0007669"/>
    <property type="project" value="InterPro"/>
</dbReference>
<gene>
    <name evidence="3" type="ORF">DBY38_00020</name>
</gene>
<proteinExistence type="predicted"/>
<dbReference type="PANTHER" id="PTHR43267">
    <property type="entry name" value="TRNA THREONYLCARBAMOYLADENOSINE DEHYDRATASE"/>
    <property type="match status" value="1"/>
</dbReference>
<accession>A0A316MD92</accession>
<dbReference type="GO" id="GO:0061503">
    <property type="term" value="F:tRNA threonylcarbamoyladenosine dehydratase"/>
    <property type="evidence" value="ECO:0007669"/>
    <property type="project" value="TreeGrafter"/>
</dbReference>
<dbReference type="InterPro" id="IPR045886">
    <property type="entry name" value="ThiF/MoeB/HesA"/>
</dbReference>
<organism evidence="3 4">
    <name type="scientific">Clostridium cadaveris</name>
    <dbReference type="NCBI Taxonomy" id="1529"/>
    <lineage>
        <taxon>Bacteria</taxon>
        <taxon>Bacillati</taxon>
        <taxon>Bacillota</taxon>
        <taxon>Clostridia</taxon>
        <taxon>Eubacteriales</taxon>
        <taxon>Clostridiaceae</taxon>
        <taxon>Clostridium</taxon>
    </lineage>
</organism>
<dbReference type="InterPro" id="IPR000594">
    <property type="entry name" value="ThiF_NAD_FAD-bd"/>
</dbReference>
<protein>
    <submittedName>
        <fullName evidence="3">Uncharacterized protein</fullName>
    </submittedName>
</protein>
<dbReference type="AlphaFoldDB" id="A0A316MD92"/>
<dbReference type="EMBL" id="QAMZ01000001">
    <property type="protein sequence ID" value="PWL55921.1"/>
    <property type="molecule type" value="Genomic_DNA"/>
</dbReference>
<evidence type="ECO:0000313" key="3">
    <source>
        <dbReference type="EMBL" id="PWL55921.1"/>
    </source>
</evidence>
<dbReference type="CDD" id="cd01483">
    <property type="entry name" value="E1_enzyme_family"/>
    <property type="match status" value="1"/>
</dbReference>
<dbReference type="Pfam" id="PF00899">
    <property type="entry name" value="ThiF"/>
    <property type="match status" value="1"/>
</dbReference>
<feature type="domain" description="THIF-type NAD/FAD binding fold" evidence="1">
    <location>
        <begin position="313"/>
        <end position="470"/>
    </location>
</feature>
<evidence type="ECO:0000259" key="1">
    <source>
        <dbReference type="Pfam" id="PF00899"/>
    </source>
</evidence>
<dbReference type="Proteomes" id="UP000246114">
    <property type="component" value="Unassembled WGS sequence"/>
</dbReference>
<feature type="domain" description="Prokaryotic E2 family B" evidence="2">
    <location>
        <begin position="45"/>
        <end position="138"/>
    </location>
</feature>
<dbReference type="InterPro" id="IPR035985">
    <property type="entry name" value="Ubiquitin-activating_enz"/>
</dbReference>
<dbReference type="PANTHER" id="PTHR43267:SF1">
    <property type="entry name" value="TRNA THREONYLCARBAMOYLADENOSINE DEHYDRATASE"/>
    <property type="match status" value="1"/>
</dbReference>
<dbReference type="Pfam" id="PF14461">
    <property type="entry name" value="Prok-E2_B"/>
    <property type="match status" value="1"/>
</dbReference>
<dbReference type="Gene3D" id="3.40.50.720">
    <property type="entry name" value="NAD(P)-binding Rossmann-like Domain"/>
    <property type="match status" value="1"/>
</dbReference>
<name>A0A316MD92_9CLOT</name>
<comment type="caution">
    <text evidence="3">The sequence shown here is derived from an EMBL/GenBank/DDBJ whole genome shotgun (WGS) entry which is preliminary data.</text>
</comment>
<evidence type="ECO:0000259" key="2">
    <source>
        <dbReference type="Pfam" id="PF14461"/>
    </source>
</evidence>
<reference evidence="3 4" key="1">
    <citation type="submission" date="2018-03" db="EMBL/GenBank/DDBJ databases">
        <title>The uncultured portion of the human microbiome is neutrally assembled.</title>
        <authorList>
            <person name="Jeraldo P."/>
            <person name="Boardman L."/>
            <person name="White B.A."/>
            <person name="Nelson H."/>
            <person name="Goldenfeld N."/>
            <person name="Chia N."/>
        </authorList>
    </citation>
    <scope>NUCLEOTIDE SEQUENCE [LARGE SCALE GENOMIC DNA]</scope>
    <source>
        <strain evidence="3">CIM:MAG 903</strain>
    </source>
</reference>
<evidence type="ECO:0000313" key="4">
    <source>
        <dbReference type="Proteomes" id="UP000246114"/>
    </source>
</evidence>
<sequence>MEDYSVINDTILENKYISEPEIKQNTIFNERSYSWLIHCKLDVLQKWIPIIIGIPQNWKLNLFDFYLAGDLPFIPHIDKKGKLCLFDLEGTLIYPDFAGLLNQCILRAKELISDGVSGKNKNDFIKEFDSYFGLLNDKAIAYVALPAEKKDTNIKFCEMVSKSKKRRNESFVDYRRRTEDVRYFASANQNDFATWGYSGTQKNGIYFYINPTKYIYPPNIFDYKLDEFLNKLLSFINLKIFNKLKNKCGSKLVLIFEIQQDKETVNSCGFVVENPKFSLEDKVELISYTRIIPFSIHRIDVNYLSSRTSFSSNKIANKSILLIGCGSIGGYIFHNLIKSGCKNITLVDNDIMKPENIFRHFLGMESTCSHKVTSLADYAKKTLPDLRIKVISEKIEDVIIECDLDFNNFDYIISATGSHTINCWLNKHMLENKIAKTVFYIWNEPLDIGCHVVRINIQEENDYRDLFYIDRKEILDLSSYVCNRQIFARSYSGCHGTFIPYGSTLSIESSLIFLDLLKREVEGRVKSNIIISKKGDDYYLKKAGFLVSNRYTSQKERYLEIAIGDLRR</sequence>
<dbReference type="SUPFAM" id="SSF69572">
    <property type="entry name" value="Activating enzymes of the ubiquitin-like proteins"/>
    <property type="match status" value="1"/>
</dbReference>